<dbReference type="AlphaFoldDB" id="A0A2P6Q6X7"/>
<keyword evidence="1" id="KW-0479">Metal-binding</keyword>
<protein>
    <submittedName>
        <fullName evidence="5">Putative chromatin regulator PHD family</fullName>
    </submittedName>
</protein>
<evidence type="ECO:0000313" key="6">
    <source>
        <dbReference type="Proteomes" id="UP000238479"/>
    </source>
</evidence>
<dbReference type="Gene3D" id="3.30.40.10">
    <property type="entry name" value="Zinc/RING finger domain, C3HC4 (zinc finger)"/>
    <property type="match status" value="1"/>
</dbReference>
<dbReference type="EMBL" id="PDCK01000043">
    <property type="protein sequence ID" value="PRQ29930.1"/>
    <property type="molecule type" value="Genomic_DNA"/>
</dbReference>
<comment type="caution">
    <text evidence="5">The sequence shown here is derived from an EMBL/GenBank/DDBJ whole genome shotgun (WGS) entry which is preliminary data.</text>
</comment>
<dbReference type="SUPFAM" id="SSF53300">
    <property type="entry name" value="vWA-like"/>
    <property type="match status" value="1"/>
</dbReference>
<keyword evidence="3" id="KW-0812">Transmembrane</keyword>
<organism evidence="5 6">
    <name type="scientific">Rosa chinensis</name>
    <name type="common">China rose</name>
    <dbReference type="NCBI Taxonomy" id="74649"/>
    <lineage>
        <taxon>Eukaryota</taxon>
        <taxon>Viridiplantae</taxon>
        <taxon>Streptophyta</taxon>
        <taxon>Embryophyta</taxon>
        <taxon>Tracheophyta</taxon>
        <taxon>Spermatophyta</taxon>
        <taxon>Magnoliopsida</taxon>
        <taxon>eudicotyledons</taxon>
        <taxon>Gunneridae</taxon>
        <taxon>Pentapetalae</taxon>
        <taxon>rosids</taxon>
        <taxon>fabids</taxon>
        <taxon>Rosales</taxon>
        <taxon>Rosaceae</taxon>
        <taxon>Rosoideae</taxon>
        <taxon>Rosoideae incertae sedis</taxon>
        <taxon>Rosa</taxon>
    </lineage>
</organism>
<evidence type="ECO:0000256" key="1">
    <source>
        <dbReference type="PROSITE-ProRule" id="PRU00175"/>
    </source>
</evidence>
<dbReference type="InterPro" id="IPR013083">
    <property type="entry name" value="Znf_RING/FYVE/PHD"/>
</dbReference>
<dbReference type="InterPro" id="IPR001841">
    <property type="entry name" value="Znf_RING"/>
</dbReference>
<dbReference type="SUPFAM" id="SSF57850">
    <property type="entry name" value="RING/U-box"/>
    <property type="match status" value="1"/>
</dbReference>
<proteinExistence type="predicted"/>
<keyword evidence="3" id="KW-1133">Transmembrane helix</keyword>
<dbReference type="Gene3D" id="3.40.50.410">
    <property type="entry name" value="von Willebrand factor, type A domain"/>
    <property type="match status" value="1"/>
</dbReference>
<feature type="domain" description="RING-type" evidence="4">
    <location>
        <begin position="62"/>
        <end position="106"/>
    </location>
</feature>
<evidence type="ECO:0000259" key="4">
    <source>
        <dbReference type="PROSITE" id="PS50089"/>
    </source>
</evidence>
<gene>
    <name evidence="5" type="ORF">RchiOBHm_Chr5g0019171</name>
</gene>
<dbReference type="PROSITE" id="PS50089">
    <property type="entry name" value="ZF_RING_2"/>
    <property type="match status" value="1"/>
</dbReference>
<feature type="transmembrane region" description="Helical" evidence="3">
    <location>
        <begin position="7"/>
        <end position="26"/>
    </location>
</feature>
<evidence type="ECO:0000256" key="3">
    <source>
        <dbReference type="SAM" id="Phobius"/>
    </source>
</evidence>
<dbReference type="InterPro" id="IPR036465">
    <property type="entry name" value="vWFA_dom_sf"/>
</dbReference>
<dbReference type="PANTHER" id="PTHR10579">
    <property type="entry name" value="CALCIUM-ACTIVATED CHLORIDE CHANNEL REGULATOR"/>
    <property type="match status" value="1"/>
</dbReference>
<reference evidence="5 6" key="1">
    <citation type="journal article" date="2018" name="Nat. Genet.">
        <title>The Rosa genome provides new insights in the design of modern roses.</title>
        <authorList>
            <person name="Bendahmane M."/>
        </authorList>
    </citation>
    <scope>NUCLEOTIDE SEQUENCE [LARGE SCALE GENOMIC DNA]</scope>
    <source>
        <strain evidence="6">cv. Old Blush</strain>
    </source>
</reference>
<evidence type="ECO:0000313" key="5">
    <source>
        <dbReference type="EMBL" id="PRQ29930.1"/>
    </source>
</evidence>
<dbReference type="InterPro" id="IPR051266">
    <property type="entry name" value="CLCR"/>
</dbReference>
<name>A0A2P6Q6X7_ROSCH</name>
<dbReference type="Proteomes" id="UP000238479">
    <property type="component" value="Chromosome 5"/>
</dbReference>
<dbReference type="Gramene" id="PRQ29930">
    <property type="protein sequence ID" value="PRQ29930"/>
    <property type="gene ID" value="RchiOBHm_Chr5g0019171"/>
</dbReference>
<evidence type="ECO:0000256" key="2">
    <source>
        <dbReference type="SAM" id="MobiDB-lite"/>
    </source>
</evidence>
<dbReference type="GO" id="GO:0008270">
    <property type="term" value="F:zinc ion binding"/>
    <property type="evidence" value="ECO:0007669"/>
    <property type="project" value="UniProtKB-KW"/>
</dbReference>
<sequence length="492" mass="55130">MCISQSVFKLTAFFTFFYATFLPYSVLYKSLFFVWTIPISWMWFLHSMWLMKSLLLRKLKNCGICRSSLTRGLSEAIFTAECYDVFHYRCIVNNVQHGNLHCPVCRAKWDKNNVPFQVLPQQQNNSGGIPPHFSFPSQQLPIWPYQSMEELEYPPEPPTFSDDEPLPSFTSPVQSSSHQNITLKTHTESSAISAAESSPIFSVLVRIGAPPLQDSEGHGRTPIDLVTVLDVSGRHKAFHSQASCHVCLFPLQRMSHDGRENALRADGGTDIAEGLQKGCRVLEDRRENNPVASIILLSDGQYTYNRGRSQLLNQLPDSLRSSDMKHEIPVHTFRFGYDHDANIMHAICDASVRLTVRSASPGLKISAIPSGRHVNEISDEGQQGVVHLGNMYAEEEKQFLVYLLVPQSSAPYTKTSLLEVLCTYKDLASNELMQVQCGKVEILRPEVCSLAEKAVSLEVDRQRNRVLVAESIAEAQRLAEMGNLQGAQALLA</sequence>
<feature type="region of interest" description="Disordered" evidence="2">
    <location>
        <begin position="155"/>
        <end position="176"/>
    </location>
</feature>
<dbReference type="STRING" id="74649.A0A2P6Q6X7"/>
<keyword evidence="1" id="KW-0863">Zinc-finger</keyword>
<keyword evidence="6" id="KW-1185">Reference proteome</keyword>
<keyword evidence="1" id="KW-0862">Zinc</keyword>
<keyword evidence="3" id="KW-0472">Membrane</keyword>
<accession>A0A2P6Q6X7</accession>
<dbReference type="PANTHER" id="PTHR10579:SF146">
    <property type="entry name" value="RING-TYPE DOMAIN-CONTAINING PROTEIN"/>
    <property type="match status" value="1"/>
</dbReference>